<comment type="similarity">
    <text evidence="1">Belongs to the class V-like SAM-binding methyltransferase superfamily. Histone-lysine methyltransferase family. SETD6 subfamily.</text>
</comment>
<proteinExistence type="inferred from homology"/>
<gene>
    <name evidence="3" type="ORF">LAFE_0D08460G</name>
</gene>
<sequence length="493" mass="57027">MGLQTFDVKTQQFLHWLRNDANVQISEKIDLVDLRSENQGRCVIATQNISSGEVLFEIPRDSLLNVSTSSLAQISPQIREKLVTAVGHWEGLVLSILYEYKVLRERSRWWPYFEVFPDINDMNNLMYWSNDEIQFLKPSPVLTRIGRDSAKVMYQQILNLIEEFQLQELNAVTWEEFVYVASVIMAYSFDMECNDFKDLESLSDDEDNGVSSVSRDGFLKSMVPLADMLNSDTHLCNAKLMYSTSSLTMTAVSDIPAGHQVFNIYGDHPNAEILRRYGYVEWTGSKFDFGEIPLEIISSAANQCFGIPIEFVEKVIEIIRDSEKIEQLTECEPIILDYYDCYVDGQVLPESITLIQVLVTAAQIPHIDTFDYENLEGCLQRITKKAIQIVGNGKMTKRCLRLCEYIVNERLKDYPSHAFREMSPDHFEIHNDFLRQRMAECVLKSEVRSIQNCFQSLERNYRIIEDQKFLGNVMKRGLESKPKSQRQVKRAKR</sequence>
<dbReference type="GO" id="GO:0005634">
    <property type="term" value="C:nucleus"/>
    <property type="evidence" value="ECO:0007669"/>
    <property type="project" value="UniProtKB-SubCell"/>
</dbReference>
<dbReference type="SUPFAM" id="SSF82199">
    <property type="entry name" value="SET domain"/>
    <property type="match status" value="1"/>
</dbReference>
<dbReference type="PANTHER" id="PTHR13271:SF34">
    <property type="entry name" value="N-LYSINE METHYLTRANSFERASE SETD6"/>
    <property type="match status" value="1"/>
</dbReference>
<keyword evidence="4" id="KW-1185">Reference proteome</keyword>
<dbReference type="EMBL" id="LT598492">
    <property type="protein sequence ID" value="SCW01251.1"/>
    <property type="molecule type" value="Genomic_DNA"/>
</dbReference>
<evidence type="ECO:0000259" key="2">
    <source>
        <dbReference type="PROSITE" id="PS50280"/>
    </source>
</evidence>
<dbReference type="Proteomes" id="UP000190831">
    <property type="component" value="Chromosome D"/>
</dbReference>
<name>A0A1G4MBI9_LACFM</name>
<keyword evidence="1" id="KW-0949">S-adenosyl-L-methionine</keyword>
<reference evidence="3 4" key="1">
    <citation type="submission" date="2016-03" db="EMBL/GenBank/DDBJ databases">
        <authorList>
            <person name="Devillers H."/>
        </authorList>
    </citation>
    <scope>NUCLEOTIDE SEQUENCE [LARGE SCALE GENOMIC DNA]</scope>
    <source>
        <strain evidence="3">CBS 6772</strain>
    </source>
</reference>
<protein>
    <recommendedName>
        <fullName evidence="1">Ribosomal lysine N-methyltransferase 4</fullName>
        <ecNumber evidence="1">2.1.1.-</ecNumber>
    </recommendedName>
</protein>
<dbReference type="Pfam" id="PF00856">
    <property type="entry name" value="SET"/>
    <property type="match status" value="1"/>
</dbReference>
<dbReference type="FunFam" id="3.90.1410.10:FF:000007">
    <property type="entry name" value="Ribosomal lysine N-methyltransferase 4"/>
    <property type="match status" value="1"/>
</dbReference>
<evidence type="ECO:0000256" key="1">
    <source>
        <dbReference type="PIRNR" id="PIRNR011771"/>
    </source>
</evidence>
<dbReference type="InterPro" id="IPR011383">
    <property type="entry name" value="N-lys_methylase_SETD6"/>
</dbReference>
<dbReference type="OMA" id="WEGLIIC"/>
<keyword evidence="1" id="KW-0489">Methyltransferase</keyword>
<dbReference type="PROSITE" id="PS50280">
    <property type="entry name" value="SET"/>
    <property type="match status" value="1"/>
</dbReference>
<dbReference type="PIRSF" id="PIRSF011771">
    <property type="entry name" value="RMS1_SET"/>
    <property type="match status" value="1"/>
</dbReference>
<dbReference type="InterPro" id="IPR050600">
    <property type="entry name" value="SETD3_SETD6_MTase"/>
</dbReference>
<keyword evidence="1" id="KW-0539">Nucleus</keyword>
<comment type="subcellular location">
    <subcellularLocation>
        <location evidence="1">Nucleus</location>
    </subcellularLocation>
</comment>
<dbReference type="GO" id="GO:0032259">
    <property type="term" value="P:methylation"/>
    <property type="evidence" value="ECO:0007669"/>
    <property type="project" value="UniProtKB-KW"/>
</dbReference>
<feature type="domain" description="SET" evidence="2">
    <location>
        <begin position="27"/>
        <end position="266"/>
    </location>
</feature>
<dbReference type="STRING" id="4955.A0A1G4MBI9"/>
<organism evidence="3 4">
    <name type="scientific">Lachancea fermentati</name>
    <name type="common">Zygosaccharomyces fermentati</name>
    <dbReference type="NCBI Taxonomy" id="4955"/>
    <lineage>
        <taxon>Eukaryota</taxon>
        <taxon>Fungi</taxon>
        <taxon>Dikarya</taxon>
        <taxon>Ascomycota</taxon>
        <taxon>Saccharomycotina</taxon>
        <taxon>Saccharomycetes</taxon>
        <taxon>Saccharomycetales</taxon>
        <taxon>Saccharomycetaceae</taxon>
        <taxon>Lachancea</taxon>
    </lineage>
</organism>
<dbReference type="InterPro" id="IPR046341">
    <property type="entry name" value="SET_dom_sf"/>
</dbReference>
<evidence type="ECO:0000313" key="3">
    <source>
        <dbReference type="EMBL" id="SCW01251.1"/>
    </source>
</evidence>
<keyword evidence="1" id="KW-0808">Transferase</keyword>
<dbReference type="GO" id="GO:0016279">
    <property type="term" value="F:protein-lysine N-methyltransferase activity"/>
    <property type="evidence" value="ECO:0007669"/>
    <property type="project" value="UniProtKB-UniRule"/>
</dbReference>
<dbReference type="InterPro" id="IPR001214">
    <property type="entry name" value="SET_dom"/>
</dbReference>
<comment type="function">
    <text evidence="1">S-adenosyl-L-methionine-dependent protein-lysine N-methyltransferase that monomethylates 60S ribosomal protein L42.</text>
</comment>
<dbReference type="OrthoDB" id="341421at2759"/>
<dbReference type="AlphaFoldDB" id="A0A1G4MBI9"/>
<dbReference type="EC" id="2.1.1.-" evidence="1"/>
<accession>A0A1G4MBI9</accession>
<evidence type="ECO:0000313" key="4">
    <source>
        <dbReference type="Proteomes" id="UP000190831"/>
    </source>
</evidence>
<dbReference type="Gene3D" id="3.90.1410.10">
    <property type="entry name" value="set domain protein methyltransferase, domain 1"/>
    <property type="match status" value="1"/>
</dbReference>
<dbReference type="PANTHER" id="PTHR13271">
    <property type="entry name" value="UNCHARACTERIZED PUTATIVE METHYLTRANSFERASE"/>
    <property type="match status" value="1"/>
</dbReference>